<keyword evidence="12" id="KW-1185">Reference proteome</keyword>
<evidence type="ECO:0000313" key="11">
    <source>
        <dbReference type="EMBL" id="GIJ50666.1"/>
    </source>
</evidence>
<feature type="transmembrane region" description="Helical" evidence="9">
    <location>
        <begin position="50"/>
        <end position="68"/>
    </location>
</feature>
<sequence>MRYLRDGLLAGLTFFGVLAGTALFGGRVSYEGAFPLAVLLGGLLFLRHRWPVWVLVGGAASILSYRSSSLTDVGWVWPATFLYVAAVLRGRLGWAIGIGLFSVAYALSWEQSAAGHPFPDAVAAVGVETLWLAAVLAGTNAYLNWRRWRVEVVAAQRTAERLRIAQEVHDVVAHTLAVVGVHLNVAADALDAAEPAEARDALRLAQRVRSRAMTDLGSLVGVLREEGVAPPAVGLDDLPEMVARVREAGLDATFVEEGDRSGVPAPVGLAVARVVQESLTNTVRHAGATSVRVLVTFDRKLVTVTVTDDGRGPGGERTGHGIIGMKERVSALGGTCTAGAGHPGFVVKAMIPT</sequence>
<reference evidence="11" key="1">
    <citation type="submission" date="2021-01" db="EMBL/GenBank/DDBJ databases">
        <title>Whole genome shotgun sequence of Virgisporangium aliadipatigenens NBRC 105644.</title>
        <authorList>
            <person name="Komaki H."/>
            <person name="Tamura T."/>
        </authorList>
    </citation>
    <scope>NUCLEOTIDE SEQUENCE</scope>
    <source>
        <strain evidence="11">NBRC 105644</strain>
    </source>
</reference>
<dbReference type="Gene3D" id="3.30.565.10">
    <property type="entry name" value="Histidine kinase-like ATPase, C-terminal domain"/>
    <property type="match status" value="1"/>
</dbReference>
<dbReference type="RefSeq" id="WP_239153641.1">
    <property type="nucleotide sequence ID" value="NZ_BOPF01000038.1"/>
</dbReference>
<keyword evidence="3" id="KW-0597">Phosphoprotein</keyword>
<dbReference type="InterPro" id="IPR050482">
    <property type="entry name" value="Sensor_HK_TwoCompSys"/>
</dbReference>
<evidence type="ECO:0000256" key="3">
    <source>
        <dbReference type="ARBA" id="ARBA00022553"/>
    </source>
</evidence>
<feature type="domain" description="Signal transduction histidine kinase subgroup 3 dimerisation and phosphoacceptor" evidence="10">
    <location>
        <begin position="160"/>
        <end position="226"/>
    </location>
</feature>
<evidence type="ECO:0000256" key="2">
    <source>
        <dbReference type="ARBA" id="ARBA00012438"/>
    </source>
</evidence>
<evidence type="ECO:0000313" key="12">
    <source>
        <dbReference type="Proteomes" id="UP000619260"/>
    </source>
</evidence>
<gene>
    <name evidence="11" type="ORF">Val02_75520</name>
</gene>
<feature type="transmembrane region" description="Helical" evidence="9">
    <location>
        <begin position="7"/>
        <end position="30"/>
    </location>
</feature>
<comment type="catalytic activity">
    <reaction evidence="1">
        <text>ATP + protein L-histidine = ADP + protein N-phospho-L-histidine.</text>
        <dbReference type="EC" id="2.7.13.3"/>
    </reaction>
</comment>
<dbReference type="Gene3D" id="1.20.5.1930">
    <property type="match status" value="1"/>
</dbReference>
<comment type="caution">
    <text evidence="11">The sequence shown here is derived from an EMBL/GenBank/DDBJ whole genome shotgun (WGS) entry which is preliminary data.</text>
</comment>
<dbReference type="EMBL" id="BOPF01000038">
    <property type="protein sequence ID" value="GIJ50666.1"/>
    <property type="molecule type" value="Genomic_DNA"/>
</dbReference>
<accession>A0A8J4DUR5</accession>
<evidence type="ECO:0000256" key="4">
    <source>
        <dbReference type="ARBA" id="ARBA00022679"/>
    </source>
</evidence>
<evidence type="ECO:0000256" key="6">
    <source>
        <dbReference type="ARBA" id="ARBA00022777"/>
    </source>
</evidence>
<dbReference type="InterPro" id="IPR011712">
    <property type="entry name" value="Sig_transdc_His_kin_sub3_dim/P"/>
</dbReference>
<feature type="transmembrane region" description="Helical" evidence="9">
    <location>
        <begin position="80"/>
        <end position="109"/>
    </location>
</feature>
<dbReference type="CDD" id="cd16917">
    <property type="entry name" value="HATPase_UhpB-NarQ-NarX-like"/>
    <property type="match status" value="1"/>
</dbReference>
<dbReference type="EC" id="2.7.13.3" evidence="2"/>
<dbReference type="GO" id="GO:0046983">
    <property type="term" value="F:protein dimerization activity"/>
    <property type="evidence" value="ECO:0007669"/>
    <property type="project" value="InterPro"/>
</dbReference>
<keyword evidence="9" id="KW-0812">Transmembrane</keyword>
<dbReference type="PANTHER" id="PTHR24421:SF10">
    <property type="entry name" value="NITRATE_NITRITE SENSOR PROTEIN NARQ"/>
    <property type="match status" value="1"/>
</dbReference>
<dbReference type="AlphaFoldDB" id="A0A8J4DUR5"/>
<evidence type="ECO:0000256" key="8">
    <source>
        <dbReference type="ARBA" id="ARBA00023012"/>
    </source>
</evidence>
<keyword evidence="8" id="KW-0902">Two-component regulatory system</keyword>
<keyword evidence="7" id="KW-0067">ATP-binding</keyword>
<evidence type="ECO:0000256" key="5">
    <source>
        <dbReference type="ARBA" id="ARBA00022741"/>
    </source>
</evidence>
<feature type="transmembrane region" description="Helical" evidence="9">
    <location>
        <begin position="121"/>
        <end position="143"/>
    </location>
</feature>
<keyword evidence="5" id="KW-0547">Nucleotide-binding</keyword>
<dbReference type="Pfam" id="PF07730">
    <property type="entry name" value="HisKA_3"/>
    <property type="match status" value="1"/>
</dbReference>
<keyword evidence="4" id="KW-0808">Transferase</keyword>
<dbReference type="PANTHER" id="PTHR24421">
    <property type="entry name" value="NITRATE/NITRITE SENSOR PROTEIN NARX-RELATED"/>
    <property type="match status" value="1"/>
</dbReference>
<dbReference type="InterPro" id="IPR036890">
    <property type="entry name" value="HATPase_C_sf"/>
</dbReference>
<evidence type="ECO:0000256" key="9">
    <source>
        <dbReference type="SAM" id="Phobius"/>
    </source>
</evidence>
<keyword evidence="9" id="KW-1133">Transmembrane helix</keyword>
<dbReference type="GO" id="GO:0005524">
    <property type="term" value="F:ATP binding"/>
    <property type="evidence" value="ECO:0007669"/>
    <property type="project" value="UniProtKB-KW"/>
</dbReference>
<proteinExistence type="predicted"/>
<organism evidence="11 12">
    <name type="scientific">Virgisporangium aliadipatigenens</name>
    <dbReference type="NCBI Taxonomy" id="741659"/>
    <lineage>
        <taxon>Bacteria</taxon>
        <taxon>Bacillati</taxon>
        <taxon>Actinomycetota</taxon>
        <taxon>Actinomycetes</taxon>
        <taxon>Micromonosporales</taxon>
        <taxon>Micromonosporaceae</taxon>
        <taxon>Virgisporangium</taxon>
    </lineage>
</organism>
<dbReference type="GO" id="GO:0000155">
    <property type="term" value="F:phosphorelay sensor kinase activity"/>
    <property type="evidence" value="ECO:0007669"/>
    <property type="project" value="InterPro"/>
</dbReference>
<evidence type="ECO:0000256" key="7">
    <source>
        <dbReference type="ARBA" id="ARBA00022840"/>
    </source>
</evidence>
<dbReference type="SUPFAM" id="SSF55874">
    <property type="entry name" value="ATPase domain of HSP90 chaperone/DNA topoisomerase II/histidine kinase"/>
    <property type="match status" value="1"/>
</dbReference>
<dbReference type="Proteomes" id="UP000619260">
    <property type="component" value="Unassembled WGS sequence"/>
</dbReference>
<protein>
    <recommendedName>
        <fullName evidence="2">histidine kinase</fullName>
        <ecNumber evidence="2">2.7.13.3</ecNumber>
    </recommendedName>
</protein>
<keyword evidence="9" id="KW-0472">Membrane</keyword>
<name>A0A8J4DUR5_9ACTN</name>
<dbReference type="GO" id="GO:0016020">
    <property type="term" value="C:membrane"/>
    <property type="evidence" value="ECO:0007669"/>
    <property type="project" value="InterPro"/>
</dbReference>
<keyword evidence="6 11" id="KW-0418">Kinase</keyword>
<evidence type="ECO:0000259" key="10">
    <source>
        <dbReference type="Pfam" id="PF07730"/>
    </source>
</evidence>
<evidence type="ECO:0000256" key="1">
    <source>
        <dbReference type="ARBA" id="ARBA00000085"/>
    </source>
</evidence>